<dbReference type="RefSeq" id="WP_343907124.1">
    <property type="nucleotide sequence ID" value="NZ_BAAAJE010000006.1"/>
</dbReference>
<accession>A0ABN1UCM0</accession>
<dbReference type="EMBL" id="BAAAJE010000006">
    <property type="protein sequence ID" value="GAA1138274.1"/>
    <property type="molecule type" value="Genomic_DNA"/>
</dbReference>
<sequence length="64" mass="6843">MATLLDLLAALPEEAMREGASIGVADSSGREWTITFGKRNEPPQMAAWGIAPPPAGRWHQPATD</sequence>
<organism evidence="2 3">
    <name type="scientific">Nocardioides aquiterrae</name>
    <dbReference type="NCBI Taxonomy" id="203799"/>
    <lineage>
        <taxon>Bacteria</taxon>
        <taxon>Bacillati</taxon>
        <taxon>Actinomycetota</taxon>
        <taxon>Actinomycetes</taxon>
        <taxon>Propionibacteriales</taxon>
        <taxon>Nocardioidaceae</taxon>
        <taxon>Nocardioides</taxon>
    </lineage>
</organism>
<protein>
    <submittedName>
        <fullName evidence="2">Uncharacterized protein</fullName>
    </submittedName>
</protein>
<evidence type="ECO:0000313" key="3">
    <source>
        <dbReference type="Proteomes" id="UP001499979"/>
    </source>
</evidence>
<gene>
    <name evidence="2" type="ORF">GCM10009606_17610</name>
</gene>
<name>A0ABN1UCM0_9ACTN</name>
<dbReference type="Proteomes" id="UP001499979">
    <property type="component" value="Unassembled WGS sequence"/>
</dbReference>
<evidence type="ECO:0000256" key="1">
    <source>
        <dbReference type="SAM" id="MobiDB-lite"/>
    </source>
</evidence>
<evidence type="ECO:0000313" key="2">
    <source>
        <dbReference type="EMBL" id="GAA1138274.1"/>
    </source>
</evidence>
<comment type="caution">
    <text evidence="2">The sequence shown here is derived from an EMBL/GenBank/DDBJ whole genome shotgun (WGS) entry which is preliminary data.</text>
</comment>
<reference evidence="2 3" key="1">
    <citation type="journal article" date="2019" name="Int. J. Syst. Evol. Microbiol.">
        <title>The Global Catalogue of Microorganisms (GCM) 10K type strain sequencing project: providing services to taxonomists for standard genome sequencing and annotation.</title>
        <authorList>
            <consortium name="The Broad Institute Genomics Platform"/>
            <consortium name="The Broad Institute Genome Sequencing Center for Infectious Disease"/>
            <person name="Wu L."/>
            <person name="Ma J."/>
        </authorList>
    </citation>
    <scope>NUCLEOTIDE SEQUENCE [LARGE SCALE GENOMIC DNA]</scope>
    <source>
        <strain evidence="2 3">JCM 11813</strain>
    </source>
</reference>
<proteinExistence type="predicted"/>
<keyword evidence="3" id="KW-1185">Reference proteome</keyword>
<feature type="region of interest" description="Disordered" evidence="1">
    <location>
        <begin position="43"/>
        <end position="64"/>
    </location>
</feature>